<feature type="compositionally biased region" description="Low complexity" evidence="5">
    <location>
        <begin position="1538"/>
        <end position="1555"/>
    </location>
</feature>
<dbReference type="EMBL" id="JAAQHG020000006">
    <property type="protein sequence ID" value="KAL1588632.1"/>
    <property type="molecule type" value="Genomic_DNA"/>
</dbReference>
<name>A0AB34KX44_9PEZI</name>
<evidence type="ECO:0008006" key="11">
    <source>
        <dbReference type="Google" id="ProtNLM"/>
    </source>
</evidence>
<feature type="domain" description="Nucleoprotein TPR/MLP1-2" evidence="6">
    <location>
        <begin position="1078"/>
        <end position="1205"/>
    </location>
</feature>
<dbReference type="GeneID" id="96003855"/>
<feature type="domain" description="NUA/TPR/MLP1-2-like" evidence="8">
    <location>
        <begin position="489"/>
        <end position="601"/>
    </location>
</feature>
<feature type="compositionally biased region" description="Low complexity" evidence="5">
    <location>
        <begin position="2030"/>
        <end position="2044"/>
    </location>
</feature>
<keyword evidence="10" id="KW-1185">Reference proteome</keyword>
<feature type="compositionally biased region" description="Basic and acidic residues" evidence="5">
    <location>
        <begin position="1081"/>
        <end position="1099"/>
    </location>
</feature>
<feature type="compositionally biased region" description="Polar residues" evidence="5">
    <location>
        <begin position="2005"/>
        <end position="2021"/>
    </location>
</feature>
<feature type="region of interest" description="Disordered" evidence="5">
    <location>
        <begin position="368"/>
        <end position="401"/>
    </location>
</feature>
<evidence type="ECO:0000259" key="7">
    <source>
        <dbReference type="Pfam" id="PF25481"/>
    </source>
</evidence>
<evidence type="ECO:0000259" key="6">
    <source>
        <dbReference type="Pfam" id="PF07926"/>
    </source>
</evidence>
<dbReference type="InterPro" id="IPR012929">
    <property type="entry name" value="Nucleoprot-TPR/MLP1-2_dom"/>
</dbReference>
<feature type="compositionally biased region" description="Basic and acidic residues" evidence="5">
    <location>
        <begin position="1655"/>
        <end position="1665"/>
    </location>
</feature>
<feature type="region of interest" description="Disordered" evidence="5">
    <location>
        <begin position="1079"/>
        <end position="1099"/>
    </location>
</feature>
<evidence type="ECO:0000256" key="2">
    <source>
        <dbReference type="ARBA" id="ARBA00023054"/>
    </source>
</evidence>
<accession>A0AB34KX44</accession>
<evidence type="ECO:0000256" key="5">
    <source>
        <dbReference type="SAM" id="MobiDB-lite"/>
    </source>
</evidence>
<evidence type="ECO:0000256" key="3">
    <source>
        <dbReference type="ARBA" id="ARBA00023242"/>
    </source>
</evidence>
<dbReference type="GO" id="GO:0006606">
    <property type="term" value="P:protein import into nucleus"/>
    <property type="evidence" value="ECO:0007669"/>
    <property type="project" value="InterPro"/>
</dbReference>
<dbReference type="GO" id="GO:0005643">
    <property type="term" value="C:nuclear pore"/>
    <property type="evidence" value="ECO:0007669"/>
    <property type="project" value="TreeGrafter"/>
</dbReference>
<feature type="compositionally biased region" description="Gly residues" evidence="5">
    <location>
        <begin position="2097"/>
        <end position="2111"/>
    </location>
</feature>
<comment type="subcellular location">
    <subcellularLocation>
        <location evidence="1">Nucleus</location>
    </subcellularLocation>
</comment>
<feature type="domain" description="Nucleoprotein TPR/MPL1" evidence="7">
    <location>
        <begin position="191"/>
        <end position="269"/>
    </location>
</feature>
<feature type="region of interest" description="Disordered" evidence="5">
    <location>
        <begin position="1748"/>
        <end position="1782"/>
    </location>
</feature>
<feature type="compositionally biased region" description="Low complexity" evidence="5">
    <location>
        <begin position="1939"/>
        <end position="1965"/>
    </location>
</feature>
<gene>
    <name evidence="9" type="ORF">WHR41_02411</name>
</gene>
<feature type="region of interest" description="Disordered" evidence="5">
    <location>
        <begin position="1925"/>
        <end position="2178"/>
    </location>
</feature>
<feature type="region of interest" description="Disordered" evidence="5">
    <location>
        <begin position="881"/>
        <end position="901"/>
    </location>
</feature>
<keyword evidence="2 4" id="KW-0175">Coiled coil</keyword>
<evidence type="ECO:0000256" key="1">
    <source>
        <dbReference type="ARBA" id="ARBA00004123"/>
    </source>
</evidence>
<feature type="region of interest" description="Disordered" evidence="5">
    <location>
        <begin position="1437"/>
        <end position="1555"/>
    </location>
</feature>
<dbReference type="Gene3D" id="1.10.287.1490">
    <property type="match status" value="1"/>
</dbReference>
<evidence type="ECO:0000259" key="8">
    <source>
        <dbReference type="Pfam" id="PF25785"/>
    </source>
</evidence>
<reference evidence="9 10" key="1">
    <citation type="journal article" date="2020" name="Microbiol. Resour. Announc.">
        <title>Draft Genome Sequence of a Cladosporium Species Isolated from the Mesophotic Ascidian Didemnum maculosum.</title>
        <authorList>
            <person name="Gioti A."/>
            <person name="Siaperas R."/>
            <person name="Nikolaivits E."/>
            <person name="Le Goff G."/>
            <person name="Ouazzani J."/>
            <person name="Kotoulas G."/>
            <person name="Topakas E."/>
        </authorList>
    </citation>
    <scope>NUCLEOTIDE SEQUENCE [LARGE SCALE GENOMIC DNA]</scope>
    <source>
        <strain evidence="9 10">TM138-S3</strain>
    </source>
</reference>
<dbReference type="InterPro" id="IPR057974">
    <property type="entry name" value="NUA/TPR/MLP1-2-like_dom"/>
</dbReference>
<dbReference type="RefSeq" id="XP_069231737.1">
    <property type="nucleotide sequence ID" value="XM_069371017.1"/>
</dbReference>
<evidence type="ECO:0000313" key="10">
    <source>
        <dbReference type="Proteomes" id="UP000803884"/>
    </source>
</evidence>
<dbReference type="Pfam" id="PF25481">
    <property type="entry name" value="Nucleoprot-TPR"/>
    <property type="match status" value="1"/>
</dbReference>
<feature type="coiled-coil region" evidence="4">
    <location>
        <begin position="1819"/>
        <end position="1878"/>
    </location>
</feature>
<dbReference type="PANTHER" id="PTHR18898:SF2">
    <property type="entry name" value="NUCLEOPROTEIN TPR"/>
    <property type="match status" value="1"/>
</dbReference>
<feature type="compositionally biased region" description="Basic and acidic residues" evidence="5">
    <location>
        <begin position="1488"/>
        <end position="1515"/>
    </location>
</feature>
<feature type="compositionally biased region" description="Basic and acidic residues" evidence="5">
    <location>
        <begin position="1525"/>
        <end position="1537"/>
    </location>
</feature>
<keyword evidence="3" id="KW-0539">Nucleus</keyword>
<evidence type="ECO:0000256" key="4">
    <source>
        <dbReference type="SAM" id="Coils"/>
    </source>
</evidence>
<feature type="compositionally biased region" description="Low complexity" evidence="5">
    <location>
        <begin position="2079"/>
        <end position="2096"/>
    </location>
</feature>
<dbReference type="InterPro" id="IPR057577">
    <property type="entry name" value="Nucleoprot-TPR/MLP1_dom"/>
</dbReference>
<dbReference type="Pfam" id="PF25785">
    <property type="entry name" value="TPR"/>
    <property type="match status" value="1"/>
</dbReference>
<dbReference type="PANTHER" id="PTHR18898">
    <property type="entry name" value="NUCLEOPROTEIN TPR-RELATED"/>
    <property type="match status" value="1"/>
</dbReference>
<organism evidence="9 10">
    <name type="scientific">Cladosporium halotolerans</name>
    <dbReference type="NCBI Taxonomy" id="1052096"/>
    <lineage>
        <taxon>Eukaryota</taxon>
        <taxon>Fungi</taxon>
        <taxon>Dikarya</taxon>
        <taxon>Ascomycota</taxon>
        <taxon>Pezizomycotina</taxon>
        <taxon>Dothideomycetes</taxon>
        <taxon>Dothideomycetidae</taxon>
        <taxon>Cladosporiales</taxon>
        <taxon>Cladosporiaceae</taxon>
        <taxon>Cladosporium</taxon>
    </lineage>
</organism>
<feature type="compositionally biased region" description="Gly residues" evidence="5">
    <location>
        <begin position="2139"/>
        <end position="2165"/>
    </location>
</feature>
<feature type="compositionally biased region" description="Basic and acidic residues" evidence="5">
    <location>
        <begin position="1757"/>
        <end position="1770"/>
    </location>
</feature>
<dbReference type="GO" id="GO:0006406">
    <property type="term" value="P:mRNA export from nucleus"/>
    <property type="evidence" value="ECO:0007669"/>
    <property type="project" value="TreeGrafter"/>
</dbReference>
<dbReference type="Proteomes" id="UP000803884">
    <property type="component" value="Unassembled WGS sequence"/>
</dbReference>
<feature type="coiled-coil region" evidence="4">
    <location>
        <begin position="601"/>
        <end position="635"/>
    </location>
</feature>
<feature type="compositionally biased region" description="Low complexity" evidence="5">
    <location>
        <begin position="2128"/>
        <end position="2138"/>
    </location>
</feature>
<comment type="caution">
    <text evidence="9">The sequence shown here is derived from an EMBL/GenBank/DDBJ whole genome shotgun (WGS) entry which is preliminary data.</text>
</comment>
<dbReference type="Pfam" id="PF07926">
    <property type="entry name" value="TPR_MLP1_2"/>
    <property type="match status" value="1"/>
</dbReference>
<evidence type="ECO:0000313" key="9">
    <source>
        <dbReference type="EMBL" id="KAL1588632.1"/>
    </source>
</evidence>
<proteinExistence type="predicted"/>
<protein>
    <recommendedName>
        <fullName evidence="11">Nucleoprotein TPR/MLP1 domain-containing protein</fullName>
    </recommendedName>
</protein>
<dbReference type="GO" id="GO:0017056">
    <property type="term" value="F:structural constituent of nuclear pore"/>
    <property type="evidence" value="ECO:0007669"/>
    <property type="project" value="TreeGrafter"/>
</dbReference>
<feature type="compositionally biased region" description="Basic and acidic residues" evidence="5">
    <location>
        <begin position="1437"/>
        <end position="1472"/>
    </location>
</feature>
<feature type="region of interest" description="Disordered" evidence="5">
    <location>
        <begin position="1570"/>
        <end position="1609"/>
    </location>
</feature>
<feature type="region of interest" description="Disordered" evidence="5">
    <location>
        <begin position="1622"/>
        <end position="1667"/>
    </location>
</feature>
<sequence length="2178" mass="242005">MRTRARAADTAAVDVPYLATTYEYAEDDIQALLDSPTAELVNQFLTSLSTKAHEFEELKAEKLRVDVELENTVRTSETKVKAQKATVTKHAKEIEELRVKLNEAEGAREALSSELDNLKSTSSTSGAEVQTLKQRIETLEASSRDALALVESKSTEKDRLANELSEQHTKLLSLRREVSQLEERNQSLENAASSQKFKEQSLQQEIDLLKRNNEWHSNELQTRTQEHGKFRKERNARISSLQRELEESNASVEALQRTETTLRQRLEELQGKADEAFARNASLQDDFARKEQEFRNQIDGQKRLADLQAQSAATHKARLQDVQAQVDQIKDDAADEIGKLQAEIETERSDKEQAEQRIADLELQVERLEQQPRASVPGTPTRNGGLDPSTPSKFGSPAVPGSAQKLARNLSHTQLYSQYVETKEALTQEEHRCSKLQSALDELIQEFETRAPEIGELRQEQDRLANEVLEYSQHLEESDKHREAAVKESQRWQGEATAAAREGNILRQQLRDLSTQMKILLVEAQSREQGLGEMSAHERFEVERAARGELGDDELDDMSSTGRLISERLVIFRGVSELQSRNEQLLRLTRELGDKMEGEEAREKERQSAADAAEVEELRQQVGRYKDELQATATQINSYVKERDMFRRMLQHRGTLQPDQDMQAMFGQSVMPATPQRNGGMEPPTPRSKDVEDLSKVLKEHQTFFDQFRNESNNDRRMLKDQVDSLAREKGTLQADVARKDSQLTLATERYEMLQSNYNAARNENSELQKRSQSMSENAAKQDLRIQQVAEELVEARSLVDSLRNENANSKAEKDLWKRIESRLTEDNKGLLDERSRLNKLVSDLQNLQNERELAESETRRRLQGRVDSLEAELTESKKKLETEIEDSRKASLRREYEENQSRTRIDDLVKSLGNFREELVAAKTARDQLQSRVDDMKIELRSAEEKVTALQPRPTPRADNGGEQNDDEELSAEQRLAIEVSDLKRDIEHAKSELESAREQVEQYKNIAQSAEEELASFNETSVQYREETDRIAADKDQRIKQLEQRIEDLIEELSTSNAELSDLRTKHDDFTRVLNEQKASSDAELTRLRDDAEKHAEEKKLYQEDLKAQAEIAQQAQQSYEDELLKHAEAARSLQSVRSEYNELRTEVAGVRAEAEAAKASLERGEESWTEQKEAFERELEDMKTRRRALDEQNKLLHQQMESFSAELQALRQGRVVPTPAEGEEAGSPAPGSEAGSLQEVIKYLRREKEIVDVQYELSIQESKRLQQQLDYANGQLDDVRQKLAEERRQSSDRLATEGSTTKLMQTINELNLYRESSTTLRNEARQAREKLEEKSAEIERLVAEIDPLKVRVGELEGELESKEGEMKLLQDDRDHWRERTQNIISKYDRVDPAELEEMKKQLEALKEEKERLEAEQAPMKEEIEGFEDRLTAAKEEAAKGLSDRLEKFKEQAKEQNRKQNSRLSEHKATIETAQAEQARLNGELETVKAELEQTKTARDEAVARAEAAEKSNNEQGQVADAGEEHAQLHARIAEAETQAADHAARAEASTAEVQTLQTRVQELEGQVASLQSELEAAKANTNTGGEDEGEINETAGDGQALEKLRQELVAAQQEVETLRANAASSSAQEDAPMANAEPAAGEKSVSEQVAEEVERLRSEMESQHQVSIKQVEEACEKKIQSMKNNLTRQLKDGREKMREELTTEIRQQLVSEHEVEVQKLKDEQASTIETLKKEHEAELERLTKEGGAAVQAAENKEQQTVKAERATEQPQQGGLPDVTDEQAMELLKTNARLRAIFTNNLKKAVAKDTEPLNQKIAEKDAEIARLTSELESARAAVASLASGGGDAPESNTAEIEELKSKLEAAQKEKDAAVKQAIENAEKKTKVQISQRDIAQAKIAVVIKAAQETPEKGVGEVWEVAKAAKPAPKAAPPTPKPAGVQSPATAQAVPAAPAAPQTQAQPDQDSEQAKLQARQARFGAPSGSPVAGTFGQASSPAPGMQAPASNFGQPSFGQPSQGAQPFGTPGMQQQQFPRPSFSQAGPGTPPNPNAPSFTPNAGNQAAGEHRPSVGTGPAALRGMSSGIPGPGGSRLPRGGASGIARGGAQGGAQGISVQGAAAGGRGGQASGLPRGGASQIGRGGRGGGRGGPGGQGIKRGLDGAPGGGDEKRQRGGGPSA</sequence>
<feature type="region of interest" description="Disordered" evidence="5">
    <location>
        <begin position="944"/>
        <end position="972"/>
    </location>
</feature>